<dbReference type="OrthoDB" id="9814751at2"/>
<dbReference type="PANTHER" id="PTHR46797">
    <property type="entry name" value="HTH-TYPE TRANSCRIPTIONAL REGULATOR"/>
    <property type="match status" value="1"/>
</dbReference>
<evidence type="ECO:0000259" key="2">
    <source>
        <dbReference type="PROSITE" id="PS50943"/>
    </source>
</evidence>
<dbReference type="InterPro" id="IPR011051">
    <property type="entry name" value="RmlC_Cupin_sf"/>
</dbReference>
<dbReference type="RefSeq" id="WP_058594337.1">
    <property type="nucleotide sequence ID" value="NZ_LDRK01000072.1"/>
</dbReference>
<dbReference type="EMBL" id="LDRK01000072">
    <property type="protein sequence ID" value="KTR84564.1"/>
    <property type="molecule type" value="Genomic_DNA"/>
</dbReference>
<proteinExistence type="predicted"/>
<dbReference type="PANTHER" id="PTHR46797:SF1">
    <property type="entry name" value="METHYLPHOSPHONATE SYNTHASE"/>
    <property type="match status" value="1"/>
</dbReference>
<dbReference type="CDD" id="cd00093">
    <property type="entry name" value="HTH_XRE"/>
    <property type="match status" value="1"/>
</dbReference>
<evidence type="ECO:0000313" key="4">
    <source>
        <dbReference type="Proteomes" id="UP000070810"/>
    </source>
</evidence>
<dbReference type="Proteomes" id="UP000070810">
    <property type="component" value="Unassembled WGS sequence"/>
</dbReference>
<dbReference type="PATRIC" id="fig|1079994.3.peg.2253"/>
<dbReference type="GO" id="GO:0003677">
    <property type="term" value="F:DNA binding"/>
    <property type="evidence" value="ECO:0007669"/>
    <property type="project" value="UniProtKB-KW"/>
</dbReference>
<organism evidence="3 4">
    <name type="scientific">Leucobacter chromiiresistens</name>
    <dbReference type="NCBI Taxonomy" id="1079994"/>
    <lineage>
        <taxon>Bacteria</taxon>
        <taxon>Bacillati</taxon>
        <taxon>Actinomycetota</taxon>
        <taxon>Actinomycetes</taxon>
        <taxon>Micrococcales</taxon>
        <taxon>Microbacteriaceae</taxon>
        <taxon>Leucobacter</taxon>
    </lineage>
</organism>
<dbReference type="SUPFAM" id="SSF51182">
    <property type="entry name" value="RmlC-like cupins"/>
    <property type="match status" value="1"/>
</dbReference>
<feature type="domain" description="HTH cro/C1-type" evidence="2">
    <location>
        <begin position="19"/>
        <end position="73"/>
    </location>
</feature>
<dbReference type="InterPro" id="IPR001387">
    <property type="entry name" value="Cro/C1-type_HTH"/>
</dbReference>
<dbReference type="SMART" id="SM00530">
    <property type="entry name" value="HTH_XRE"/>
    <property type="match status" value="1"/>
</dbReference>
<sequence>MRPIHPTAAAEAIRIGAKLRSSRLAQGLTLEQLAQATGLTKGFISRVERDDTMPSVPTLVQLCQALSLQVGNLFEEPELQLIPLDTAPAINMGGTGADERLVTPRSEDRVQVLRSTLAPNASGGDQLYTVNCSLESLHVITGELVIAFADRQVALQAGDTLTFPGRTPHTWSAGAAGAEAVWVLVPAAWSGSA</sequence>
<protein>
    <submittedName>
        <fullName evidence="3">XRE family transcriptional regulator</fullName>
    </submittedName>
</protein>
<dbReference type="GO" id="GO:0005829">
    <property type="term" value="C:cytosol"/>
    <property type="evidence" value="ECO:0007669"/>
    <property type="project" value="TreeGrafter"/>
</dbReference>
<evidence type="ECO:0000313" key="3">
    <source>
        <dbReference type="EMBL" id="KTR84564.1"/>
    </source>
</evidence>
<evidence type="ECO:0000256" key="1">
    <source>
        <dbReference type="ARBA" id="ARBA00023125"/>
    </source>
</evidence>
<comment type="caution">
    <text evidence="3">The sequence shown here is derived from an EMBL/GenBank/DDBJ whole genome shotgun (WGS) entry which is preliminary data.</text>
</comment>
<dbReference type="Gene3D" id="2.60.120.10">
    <property type="entry name" value="Jelly Rolls"/>
    <property type="match status" value="1"/>
</dbReference>
<dbReference type="GO" id="GO:0003700">
    <property type="term" value="F:DNA-binding transcription factor activity"/>
    <property type="evidence" value="ECO:0007669"/>
    <property type="project" value="TreeGrafter"/>
</dbReference>
<accession>A0A147EJU3</accession>
<dbReference type="InterPro" id="IPR050807">
    <property type="entry name" value="TransReg_Diox_bact_type"/>
</dbReference>
<reference evidence="3 4" key="1">
    <citation type="journal article" date="2016" name="Front. Microbiol.">
        <title>Genomic Resource of Rice Seed Associated Bacteria.</title>
        <authorList>
            <person name="Midha S."/>
            <person name="Bansal K."/>
            <person name="Sharma S."/>
            <person name="Kumar N."/>
            <person name="Patil P.P."/>
            <person name="Chaudhry V."/>
            <person name="Patil P.B."/>
        </authorList>
    </citation>
    <scope>NUCLEOTIDE SEQUENCE [LARGE SCALE GENOMIC DNA]</scope>
    <source>
        <strain evidence="3 4">NS354</strain>
    </source>
</reference>
<dbReference type="Pfam" id="PF07883">
    <property type="entry name" value="Cupin_2"/>
    <property type="match status" value="1"/>
</dbReference>
<dbReference type="Pfam" id="PF01381">
    <property type="entry name" value="HTH_3"/>
    <property type="match status" value="1"/>
</dbReference>
<keyword evidence="4" id="KW-1185">Reference proteome</keyword>
<dbReference type="InterPro" id="IPR010982">
    <property type="entry name" value="Lambda_DNA-bd_dom_sf"/>
</dbReference>
<gene>
    <name evidence="3" type="ORF">NS354_09890</name>
</gene>
<dbReference type="Gene3D" id="1.10.260.40">
    <property type="entry name" value="lambda repressor-like DNA-binding domains"/>
    <property type="match status" value="1"/>
</dbReference>
<dbReference type="AlphaFoldDB" id="A0A147EJU3"/>
<name>A0A147EJU3_9MICO</name>
<dbReference type="SUPFAM" id="SSF47413">
    <property type="entry name" value="lambda repressor-like DNA-binding domains"/>
    <property type="match status" value="1"/>
</dbReference>
<dbReference type="InterPro" id="IPR014710">
    <property type="entry name" value="RmlC-like_jellyroll"/>
</dbReference>
<dbReference type="CDD" id="cd02209">
    <property type="entry name" value="cupin_XRE_C"/>
    <property type="match status" value="1"/>
</dbReference>
<dbReference type="PROSITE" id="PS50943">
    <property type="entry name" value="HTH_CROC1"/>
    <property type="match status" value="1"/>
</dbReference>
<dbReference type="InterPro" id="IPR013096">
    <property type="entry name" value="Cupin_2"/>
</dbReference>
<keyword evidence="1" id="KW-0238">DNA-binding</keyword>